<accession>A0A061RM64</accession>
<organism evidence="1">
    <name type="scientific">Tetraselmis sp. GSL018</name>
    <dbReference type="NCBI Taxonomy" id="582737"/>
    <lineage>
        <taxon>Eukaryota</taxon>
        <taxon>Viridiplantae</taxon>
        <taxon>Chlorophyta</taxon>
        <taxon>core chlorophytes</taxon>
        <taxon>Chlorodendrophyceae</taxon>
        <taxon>Chlorodendrales</taxon>
        <taxon>Chlorodendraceae</taxon>
        <taxon>Tetraselmis</taxon>
    </lineage>
</organism>
<name>A0A061RM64_9CHLO</name>
<protein>
    <submittedName>
        <fullName evidence="1">Uncharacterized protein</fullName>
    </submittedName>
</protein>
<dbReference type="AlphaFoldDB" id="A0A061RM64"/>
<reference evidence="1" key="1">
    <citation type="submission" date="2014-05" db="EMBL/GenBank/DDBJ databases">
        <title>The transcriptome of the halophilic microalga Tetraselmis sp. GSL018 isolated from the Great Salt Lake, Utah.</title>
        <authorList>
            <person name="Jinkerson R.E."/>
            <person name="D'Adamo S."/>
            <person name="Posewitz M.C."/>
        </authorList>
    </citation>
    <scope>NUCLEOTIDE SEQUENCE</scope>
    <source>
        <strain evidence="1">GSL018</strain>
    </source>
</reference>
<sequence length="243" mass="26546">MAAEGDEHIDQPRESLLDVVQEKLKKQGKSSQTLVARVIYVAKLTGRETSCAGAQEFVEKVLKSKTLGASSTEHTGLLMVYPTCCLHILEARTGTIMDLLREIQKSAPTESHVKSTVVISCTEDIPARAYSEWYATFVDTLSKVEHVDGVDSTGAVNAASTINLSMINLGKMLSSVASEAELEGALKSLQTFHSDLPTPENILSMVSTEDCPTLDEFLEIFDEPINIDLDSDKVWPMPESIQI</sequence>
<dbReference type="Pfam" id="PF24787">
    <property type="entry name" value="TEX47"/>
    <property type="match status" value="1"/>
</dbReference>
<dbReference type="PANTHER" id="PTHR34035:SF1">
    <property type="entry name" value="TESTIS-EXPRESSED PROTEIN 47"/>
    <property type="match status" value="1"/>
</dbReference>
<dbReference type="EMBL" id="GBEZ01012849">
    <property type="protein sequence ID" value="JAC73078.1"/>
    <property type="molecule type" value="Transcribed_RNA"/>
</dbReference>
<dbReference type="InterPro" id="IPR055308">
    <property type="entry name" value="TEX47-like"/>
</dbReference>
<dbReference type="PANTHER" id="PTHR34035">
    <property type="entry name" value="TESTIS-EXPRESSED PROTEIN 47"/>
    <property type="match status" value="1"/>
</dbReference>
<evidence type="ECO:0000313" key="1">
    <source>
        <dbReference type="EMBL" id="JAC73078.1"/>
    </source>
</evidence>
<proteinExistence type="predicted"/>
<gene>
    <name evidence="1" type="ORF">TSPGSL018_29784</name>
</gene>